<dbReference type="EMBL" id="CP133659">
    <property type="protein sequence ID" value="WMW66365.1"/>
    <property type="molecule type" value="Genomic_DNA"/>
</dbReference>
<feature type="transmembrane region" description="Helical" evidence="6">
    <location>
        <begin position="189"/>
        <end position="208"/>
    </location>
</feature>
<dbReference type="InterPro" id="IPR014150">
    <property type="entry name" value="Conjugal_tfr_TrbL"/>
</dbReference>
<organism evidence="7 8">
    <name type="scientific">Nitratidesulfovibrio liaohensis</name>
    <dbReference type="NCBI Taxonomy" id="2604158"/>
    <lineage>
        <taxon>Bacteria</taxon>
        <taxon>Pseudomonadati</taxon>
        <taxon>Thermodesulfobacteriota</taxon>
        <taxon>Desulfovibrionia</taxon>
        <taxon>Desulfovibrionales</taxon>
        <taxon>Desulfovibrionaceae</taxon>
        <taxon>Nitratidesulfovibrio</taxon>
    </lineage>
</organism>
<evidence type="ECO:0000256" key="3">
    <source>
        <dbReference type="ARBA" id="ARBA00022989"/>
    </source>
</evidence>
<feature type="transmembrane region" description="Helical" evidence="6">
    <location>
        <begin position="51"/>
        <end position="75"/>
    </location>
</feature>
<dbReference type="InterPro" id="IPR007688">
    <property type="entry name" value="Conjugal_tfr_TrbL/VirB6"/>
</dbReference>
<evidence type="ECO:0000313" key="8">
    <source>
        <dbReference type="Proteomes" id="UP001180616"/>
    </source>
</evidence>
<reference evidence="7" key="1">
    <citation type="submission" date="2023-09" db="EMBL/GenBank/DDBJ databases">
        <authorList>
            <consortium name="CW5 consortium"/>
            <person name="Lu C.-W."/>
        </authorList>
    </citation>
    <scope>NUCLEOTIDE SEQUENCE</scope>
    <source>
        <strain evidence="7">KPS</strain>
    </source>
</reference>
<accession>A0ABY9R3M9</accession>
<feature type="region of interest" description="Disordered" evidence="5">
    <location>
        <begin position="347"/>
        <end position="383"/>
    </location>
</feature>
<dbReference type="Pfam" id="PF04610">
    <property type="entry name" value="TrbL"/>
    <property type="match status" value="1"/>
</dbReference>
<feature type="compositionally biased region" description="Basic and acidic residues" evidence="5">
    <location>
        <begin position="354"/>
        <end position="368"/>
    </location>
</feature>
<feature type="transmembrane region" description="Helical" evidence="6">
    <location>
        <begin position="87"/>
        <end position="105"/>
    </location>
</feature>
<keyword evidence="2 6" id="KW-0812">Transmembrane</keyword>
<protein>
    <submittedName>
        <fullName evidence="7">P-type conjugative transfer protein TrbL</fullName>
    </submittedName>
</protein>
<evidence type="ECO:0000256" key="1">
    <source>
        <dbReference type="ARBA" id="ARBA00004141"/>
    </source>
</evidence>
<gene>
    <name evidence="7" type="primary">trbL</name>
    <name evidence="7" type="ORF">KPS_000932</name>
</gene>
<keyword evidence="3 6" id="KW-1133">Transmembrane helix</keyword>
<keyword evidence="4 6" id="KW-0472">Membrane</keyword>
<name>A0ABY9R3M9_9BACT</name>
<comment type="subcellular location">
    <subcellularLocation>
        <location evidence="1">Membrane</location>
        <topology evidence="1">Multi-pass membrane protein</topology>
    </subcellularLocation>
</comment>
<evidence type="ECO:0000256" key="5">
    <source>
        <dbReference type="SAM" id="MobiDB-lite"/>
    </source>
</evidence>
<dbReference type="Proteomes" id="UP001180616">
    <property type="component" value="Chromosome"/>
</dbReference>
<evidence type="ECO:0000313" key="7">
    <source>
        <dbReference type="EMBL" id="WMW66365.1"/>
    </source>
</evidence>
<feature type="transmembrane region" description="Helical" evidence="6">
    <location>
        <begin position="251"/>
        <end position="269"/>
    </location>
</feature>
<feature type="transmembrane region" description="Helical" evidence="6">
    <location>
        <begin position="161"/>
        <end position="182"/>
    </location>
</feature>
<dbReference type="NCBIfam" id="TIGR02783">
    <property type="entry name" value="TrbL_P"/>
    <property type="match status" value="1"/>
</dbReference>
<sequence>MRTKNMVFFIVALLVVHGIVIPCSAWADSGVNADILSEIVTKIYTKSGAWASVLTSAALALFRWLLVLDLALLGVRLVLKRASLEEVVAEAVRLLFFAGAMLAILKNYKTWSGYVLDGFSKLGGELGYSKTVLDASGILLRGITAAGDLWEQASAFSPSSWVMLIAGFILLACFGLMVARIVQVKCESYIVMNAGIILLGLGGCGLFKDYAINFMRYAFSVAVKLFVLQLLVGLCFEFVDDIMSMPKTLEGAAIMIGVSLVMVVLTNTIPDIIGGVLQGSNVSTGNALAQTTMAAIAAGYAAAQATVGGAETAGGVAGGAVKAAKAEGHTGSAMAREAARNVARSIAKAATSRPLDDRSFGDRVRSDLSARTQDALLKKEGGE</sequence>
<evidence type="ECO:0000256" key="4">
    <source>
        <dbReference type="ARBA" id="ARBA00023136"/>
    </source>
</evidence>
<evidence type="ECO:0000256" key="2">
    <source>
        <dbReference type="ARBA" id="ARBA00022692"/>
    </source>
</evidence>
<feature type="transmembrane region" description="Helical" evidence="6">
    <location>
        <begin position="214"/>
        <end position="239"/>
    </location>
</feature>
<dbReference type="RefSeq" id="WP_309542268.1">
    <property type="nucleotide sequence ID" value="NZ_CP133659.1"/>
</dbReference>
<evidence type="ECO:0000256" key="6">
    <source>
        <dbReference type="SAM" id="Phobius"/>
    </source>
</evidence>
<keyword evidence="8" id="KW-1185">Reference proteome</keyword>
<proteinExistence type="predicted"/>